<comment type="caution">
    <text evidence="1">The sequence shown here is derived from an EMBL/GenBank/DDBJ whole genome shotgun (WGS) entry which is preliminary data.</text>
</comment>
<sequence>MARGNQRDKAREKNQKAQGDSAKKQTGDPKKRLEELSGESGFFIKASERVESQAKQAAAAAAAEGGAAPEPTKKK</sequence>
<evidence type="ECO:0000313" key="1">
    <source>
        <dbReference type="EMBL" id="KAJ9099605.1"/>
    </source>
</evidence>
<gene>
    <name evidence="1" type="ORF">QFC20_005671</name>
</gene>
<proteinExistence type="predicted"/>
<dbReference type="Proteomes" id="UP001230649">
    <property type="component" value="Unassembled WGS sequence"/>
</dbReference>
<dbReference type="EMBL" id="JASBWS010000082">
    <property type="protein sequence ID" value="KAJ9099605.1"/>
    <property type="molecule type" value="Genomic_DNA"/>
</dbReference>
<reference evidence="1" key="1">
    <citation type="submission" date="2023-04" db="EMBL/GenBank/DDBJ databases">
        <title>Draft Genome sequencing of Naganishia species isolated from polar environments using Oxford Nanopore Technology.</title>
        <authorList>
            <person name="Leo P."/>
            <person name="Venkateswaran K."/>
        </authorList>
    </citation>
    <scope>NUCLEOTIDE SEQUENCE</scope>
    <source>
        <strain evidence="1">MNA-CCFEE 5262</strain>
    </source>
</reference>
<evidence type="ECO:0000313" key="2">
    <source>
        <dbReference type="Proteomes" id="UP001230649"/>
    </source>
</evidence>
<accession>A0ACC2VKJ4</accession>
<keyword evidence="2" id="KW-1185">Reference proteome</keyword>
<name>A0ACC2VKJ4_9TREE</name>
<organism evidence="1 2">
    <name type="scientific">Naganishia adeliensis</name>
    <dbReference type="NCBI Taxonomy" id="92952"/>
    <lineage>
        <taxon>Eukaryota</taxon>
        <taxon>Fungi</taxon>
        <taxon>Dikarya</taxon>
        <taxon>Basidiomycota</taxon>
        <taxon>Agaricomycotina</taxon>
        <taxon>Tremellomycetes</taxon>
        <taxon>Filobasidiales</taxon>
        <taxon>Filobasidiaceae</taxon>
        <taxon>Naganishia</taxon>
    </lineage>
</organism>
<protein>
    <submittedName>
        <fullName evidence="1">Uncharacterized protein</fullName>
    </submittedName>
</protein>